<evidence type="ECO:0000313" key="7">
    <source>
        <dbReference type="Proteomes" id="UP000004688"/>
    </source>
</evidence>
<dbReference type="OrthoDB" id="9796526at2"/>
<keyword evidence="7" id="KW-1185">Reference proteome</keyword>
<gene>
    <name evidence="6" type="ORF">OA238_c18170</name>
</gene>
<dbReference type="RefSeq" id="WP_015495063.1">
    <property type="nucleotide sequence ID" value="NC_020908.1"/>
</dbReference>
<dbReference type="InterPro" id="IPR036390">
    <property type="entry name" value="WH_DNA-bd_sf"/>
</dbReference>
<sequence length="293" mass="32606">MDKWTELRTAYQVAKLGTVSAAAQTLRLHRATINRHIDLLEAEIGGKIFIRHARGYTLTEIGQDVLRVAQKTEELIDDLAGRVQGGKTQIEGEIKLTTLAPFAAFLMGAIAQFRVQNPQCLVRIDVGEDLAKLEYGEAHIALRAGAKPDHPDYVVTQFGDVSFNLYAHDSYIARHGLPANLDDFSDHTFVLQQLPHDRLPFGLWIKDHIRPEMVALSSRDIWVTTKAILAGIGLGFVNDAEAQTHGNLQRVLPPNPDWSATGWLVTHVDLHRTEKVQAMMRCIRASRASNPAQ</sequence>
<dbReference type="eggNOG" id="COG0583">
    <property type="taxonomic scope" value="Bacteria"/>
</dbReference>
<dbReference type="InterPro" id="IPR000847">
    <property type="entry name" value="LysR_HTH_N"/>
</dbReference>
<dbReference type="SUPFAM" id="SSF46785">
    <property type="entry name" value="Winged helix' DNA-binding domain"/>
    <property type="match status" value="1"/>
</dbReference>
<dbReference type="Pfam" id="PF03466">
    <property type="entry name" value="LysR_substrate"/>
    <property type="match status" value="1"/>
</dbReference>
<dbReference type="HOGENOM" id="CLU_039613_2_0_5"/>
<dbReference type="InterPro" id="IPR005119">
    <property type="entry name" value="LysR_subst-bd"/>
</dbReference>
<name>M9RNE5_9RHOB</name>
<proteinExistence type="inferred from homology"/>
<keyword evidence="3" id="KW-0238">DNA-binding</keyword>
<organism evidence="6 7">
    <name type="scientific">Octadecabacter arcticus 238</name>
    <dbReference type="NCBI Taxonomy" id="391616"/>
    <lineage>
        <taxon>Bacteria</taxon>
        <taxon>Pseudomonadati</taxon>
        <taxon>Pseudomonadota</taxon>
        <taxon>Alphaproteobacteria</taxon>
        <taxon>Rhodobacterales</taxon>
        <taxon>Roseobacteraceae</taxon>
        <taxon>Octadecabacter</taxon>
    </lineage>
</organism>
<accession>M9RNE5</accession>
<evidence type="ECO:0000256" key="3">
    <source>
        <dbReference type="ARBA" id="ARBA00023125"/>
    </source>
</evidence>
<feature type="domain" description="HTH lysR-type" evidence="5">
    <location>
        <begin position="1"/>
        <end position="59"/>
    </location>
</feature>
<dbReference type="Gene3D" id="1.10.10.10">
    <property type="entry name" value="Winged helix-like DNA-binding domain superfamily/Winged helix DNA-binding domain"/>
    <property type="match status" value="1"/>
</dbReference>
<dbReference type="InterPro" id="IPR058163">
    <property type="entry name" value="LysR-type_TF_proteobact-type"/>
</dbReference>
<evidence type="ECO:0000256" key="4">
    <source>
        <dbReference type="ARBA" id="ARBA00023163"/>
    </source>
</evidence>
<dbReference type="GO" id="GO:0043565">
    <property type="term" value="F:sequence-specific DNA binding"/>
    <property type="evidence" value="ECO:0007669"/>
    <property type="project" value="TreeGrafter"/>
</dbReference>
<evidence type="ECO:0000256" key="2">
    <source>
        <dbReference type="ARBA" id="ARBA00023015"/>
    </source>
</evidence>
<keyword evidence="2" id="KW-0805">Transcription regulation</keyword>
<protein>
    <submittedName>
        <fullName evidence="6">LysR family transcriptional regulator</fullName>
    </submittedName>
</protein>
<dbReference type="Proteomes" id="UP000004688">
    <property type="component" value="Chromosome"/>
</dbReference>
<dbReference type="SUPFAM" id="SSF53850">
    <property type="entry name" value="Periplasmic binding protein-like II"/>
    <property type="match status" value="1"/>
</dbReference>
<dbReference type="AlphaFoldDB" id="M9RNE5"/>
<comment type="similarity">
    <text evidence="1">Belongs to the LysR transcriptional regulatory family.</text>
</comment>
<dbReference type="GO" id="GO:0006351">
    <property type="term" value="P:DNA-templated transcription"/>
    <property type="evidence" value="ECO:0007669"/>
    <property type="project" value="TreeGrafter"/>
</dbReference>
<dbReference type="GO" id="GO:0003700">
    <property type="term" value="F:DNA-binding transcription factor activity"/>
    <property type="evidence" value="ECO:0007669"/>
    <property type="project" value="InterPro"/>
</dbReference>
<evidence type="ECO:0000256" key="1">
    <source>
        <dbReference type="ARBA" id="ARBA00009437"/>
    </source>
</evidence>
<keyword evidence="4" id="KW-0804">Transcription</keyword>
<dbReference type="PANTHER" id="PTHR30537">
    <property type="entry name" value="HTH-TYPE TRANSCRIPTIONAL REGULATOR"/>
    <property type="match status" value="1"/>
</dbReference>
<dbReference type="EMBL" id="CP003742">
    <property type="protein sequence ID" value="AGI71926.1"/>
    <property type="molecule type" value="Genomic_DNA"/>
</dbReference>
<dbReference type="STRING" id="391616.OA238_c18170"/>
<dbReference type="InterPro" id="IPR036388">
    <property type="entry name" value="WH-like_DNA-bd_sf"/>
</dbReference>
<reference evidence="6 7" key="1">
    <citation type="journal article" date="2013" name="PLoS ONE">
        <title>Poles Apart: Arctic and Antarctic Octadecabacter strains Share High Genome Plasticity and a New Type of Xanthorhodopsin.</title>
        <authorList>
            <person name="Vollmers J."/>
            <person name="Voget S."/>
            <person name="Dietrich S."/>
            <person name="Gollnow K."/>
            <person name="Smits M."/>
            <person name="Meyer K."/>
            <person name="Brinkhoff T."/>
            <person name="Simon M."/>
            <person name="Daniel R."/>
        </authorList>
    </citation>
    <scope>NUCLEOTIDE SEQUENCE [LARGE SCALE GENOMIC DNA]</scope>
    <source>
        <strain evidence="6 7">238</strain>
    </source>
</reference>
<evidence type="ECO:0000259" key="5">
    <source>
        <dbReference type="PROSITE" id="PS50931"/>
    </source>
</evidence>
<dbReference type="PANTHER" id="PTHR30537:SF3">
    <property type="entry name" value="TRANSCRIPTIONAL REGULATORY PROTEIN"/>
    <property type="match status" value="1"/>
</dbReference>
<dbReference type="KEGG" id="oar:OA238_c18170"/>
<dbReference type="Gene3D" id="3.40.190.290">
    <property type="match status" value="1"/>
</dbReference>
<dbReference type="PROSITE" id="PS50931">
    <property type="entry name" value="HTH_LYSR"/>
    <property type="match status" value="1"/>
</dbReference>
<dbReference type="Pfam" id="PF00126">
    <property type="entry name" value="HTH_1"/>
    <property type="match status" value="1"/>
</dbReference>
<evidence type="ECO:0000313" key="6">
    <source>
        <dbReference type="EMBL" id="AGI71926.1"/>
    </source>
</evidence>